<dbReference type="Pfam" id="PF02868">
    <property type="entry name" value="Peptidase_M4_C"/>
    <property type="match status" value="1"/>
</dbReference>
<dbReference type="Pfam" id="PF01447">
    <property type="entry name" value="Peptidase_M4"/>
    <property type="match status" value="1"/>
</dbReference>
<feature type="active site" evidence="8">
    <location>
        <position position="353"/>
    </location>
</feature>
<reference evidence="11 12" key="1">
    <citation type="submission" date="2021-04" db="EMBL/GenBank/DDBJ databases">
        <title>Genome analysis of Polyangium sp.</title>
        <authorList>
            <person name="Li Y."/>
            <person name="Wang J."/>
        </authorList>
    </citation>
    <scope>NUCLEOTIDE SEQUENCE [LARGE SCALE GENOMIC DNA]</scope>
    <source>
        <strain evidence="11 12">SDU14</strain>
    </source>
</reference>
<dbReference type="PROSITE" id="PS51841">
    <property type="entry name" value="LTD"/>
    <property type="match status" value="1"/>
</dbReference>
<dbReference type="PRINTS" id="PR00730">
    <property type="entry name" value="THERMOLYSIN"/>
</dbReference>
<evidence type="ECO:0000313" key="12">
    <source>
        <dbReference type="Proteomes" id="UP001151081"/>
    </source>
</evidence>
<dbReference type="GO" id="GO:0006508">
    <property type="term" value="P:proteolysis"/>
    <property type="evidence" value="ECO:0007669"/>
    <property type="project" value="UniProtKB-KW"/>
</dbReference>
<evidence type="ECO:0000256" key="7">
    <source>
        <dbReference type="ARBA" id="ARBA00023049"/>
    </source>
</evidence>
<evidence type="ECO:0000256" key="8">
    <source>
        <dbReference type="PIRSR" id="PIRSR623612-1"/>
    </source>
</evidence>
<feature type="signal peptide" evidence="9">
    <location>
        <begin position="1"/>
        <end position="19"/>
    </location>
</feature>
<dbReference type="Gene3D" id="3.10.170.10">
    <property type="match status" value="1"/>
</dbReference>
<keyword evidence="5" id="KW-0378">Hydrolase</keyword>
<dbReference type="CDD" id="cd09597">
    <property type="entry name" value="M4_TLP"/>
    <property type="match status" value="1"/>
</dbReference>
<dbReference type="Pfam" id="PF07504">
    <property type="entry name" value="FTP"/>
    <property type="match status" value="1"/>
</dbReference>
<dbReference type="InterPro" id="IPR027268">
    <property type="entry name" value="Peptidase_M4/M1_CTD_sf"/>
</dbReference>
<dbReference type="InterPro" id="IPR013856">
    <property type="entry name" value="Peptidase_M4_domain"/>
</dbReference>
<dbReference type="EMBL" id="JAGTJJ010000088">
    <property type="protein sequence ID" value="MDC3988914.1"/>
    <property type="molecule type" value="Genomic_DNA"/>
</dbReference>
<dbReference type="Pfam" id="PF00932">
    <property type="entry name" value="LTD"/>
    <property type="match status" value="1"/>
</dbReference>
<dbReference type="Gene3D" id="3.10.450.490">
    <property type="match status" value="1"/>
</dbReference>
<feature type="domain" description="LTD" evidence="10">
    <location>
        <begin position="629"/>
        <end position="771"/>
    </location>
</feature>
<dbReference type="InterPro" id="IPR023612">
    <property type="entry name" value="Peptidase_M4"/>
</dbReference>
<dbReference type="Gene3D" id="1.10.390.10">
    <property type="entry name" value="Neutral Protease Domain 2"/>
    <property type="match status" value="1"/>
</dbReference>
<evidence type="ECO:0000259" key="10">
    <source>
        <dbReference type="PROSITE" id="PS51841"/>
    </source>
</evidence>
<dbReference type="GO" id="GO:0004222">
    <property type="term" value="F:metalloendopeptidase activity"/>
    <property type="evidence" value="ECO:0007669"/>
    <property type="project" value="InterPro"/>
</dbReference>
<dbReference type="PROSITE" id="PS51257">
    <property type="entry name" value="PROKAR_LIPOPROTEIN"/>
    <property type="match status" value="1"/>
</dbReference>
<keyword evidence="6" id="KW-0862">Zinc</keyword>
<dbReference type="GO" id="GO:0046872">
    <property type="term" value="F:metal ion binding"/>
    <property type="evidence" value="ECO:0007669"/>
    <property type="project" value="UniProtKB-KW"/>
</dbReference>
<evidence type="ECO:0000313" key="11">
    <source>
        <dbReference type="EMBL" id="MDC3988914.1"/>
    </source>
</evidence>
<dbReference type="InterPro" id="IPR001322">
    <property type="entry name" value="Lamin_tail_dom"/>
</dbReference>
<evidence type="ECO:0000256" key="1">
    <source>
        <dbReference type="ARBA" id="ARBA00009388"/>
    </source>
</evidence>
<keyword evidence="4 9" id="KW-0732">Signal</keyword>
<keyword evidence="3" id="KW-0479">Metal-binding</keyword>
<accession>A0A9X3XE26</accession>
<dbReference type="RefSeq" id="WP_272425386.1">
    <property type="nucleotide sequence ID" value="NZ_JAGTJJ010000088.1"/>
</dbReference>
<comment type="caution">
    <text evidence="11">The sequence shown here is derived from an EMBL/GenBank/DDBJ whole genome shotgun (WGS) entry which is preliminary data.</text>
</comment>
<dbReference type="SUPFAM" id="SSF55486">
    <property type="entry name" value="Metalloproteases ('zincins'), catalytic domain"/>
    <property type="match status" value="1"/>
</dbReference>
<dbReference type="PANTHER" id="PTHR33794">
    <property type="entry name" value="BACILLOLYSIN"/>
    <property type="match status" value="1"/>
</dbReference>
<keyword evidence="12" id="KW-1185">Reference proteome</keyword>
<evidence type="ECO:0000256" key="9">
    <source>
        <dbReference type="SAM" id="SignalP"/>
    </source>
</evidence>
<evidence type="ECO:0000256" key="4">
    <source>
        <dbReference type="ARBA" id="ARBA00022729"/>
    </source>
</evidence>
<sequence length="820" mass="85856">MKKIGIVGVLGFASATVLAAACQGPGDTGAELEGQSGLDGQSGLVGRSGLDIQKHLDALPSVRVVDVDKAGVPTSLQGNLGAAEVREDDGKIDVRSALAVMAPAFRANSADLVQKTVHHDSFGNQHLRFQQMKHGLPVIGGELVVHVKKGILTSANGQARDDLPAPREPRIDASTAISVANGAVPSLPEALAAGEAKLAYVRTPEALSLVYQVEVTGMRADGTPIRDTVLVDAESGKVVRRIPHIHSAKNREIHDLAHGMELPGALARSEGEEPVEDSTVNTNYEHIGVTYDCYATLFGRDSLDGLGATLVSSVHFGENFVNAFWTGTQMVYGDGDGVTASNLAESMDITAHELTHAVTQSTSNLEYVGESGGLNEAMSDIFGSVCEWFRAGRVADENTWKIGEDVWTPATEGDALRYLADPALDGISLDYFPDYEDGIDVHFSSGIANLAFYLLAQGGTHPRGKTSVEVRGIGVEKAARVFYLANMAIMTSTTTFDQAKAATEQAARILGLPDAELESVSNAWEAVGVGVPIPLPNATALENGVPVANLSGDPNGKQYFTLEVPEGATSLTFTIEGGEGDADLYVLFGEPPRGSKWECRPFGGDSNETCTITDIKPGTYWVMVRGFSAYSGVTLTGTYGDGAALVINEIDYDNAGADQAEFVEIWNGSASPVNLAGHSLVFVEGQYGEVYATVDLGQAGTLGAGQFLVVGSPSVLVPEGALKINFQGSENQIQNGGPDGVALIKDGAMLDALSYEGRITAANIPNVGQVSLVEGNPFTTADSGRTERSLCRIPSGADTDDAAADWAATSTVTPGAANVP</sequence>
<evidence type="ECO:0000256" key="2">
    <source>
        <dbReference type="ARBA" id="ARBA00022670"/>
    </source>
</evidence>
<dbReference type="InterPro" id="IPR011096">
    <property type="entry name" value="FTP_domain"/>
</dbReference>
<evidence type="ECO:0000256" key="3">
    <source>
        <dbReference type="ARBA" id="ARBA00022723"/>
    </source>
</evidence>
<comment type="similarity">
    <text evidence="1">Belongs to the peptidase M4 family.</text>
</comment>
<proteinExistence type="inferred from homology"/>
<dbReference type="Pfam" id="PF04151">
    <property type="entry name" value="PPC"/>
    <property type="match status" value="1"/>
</dbReference>
<name>A0A9X3XE26_9BACT</name>
<organism evidence="11 12">
    <name type="scientific">Polyangium jinanense</name>
    <dbReference type="NCBI Taxonomy" id="2829994"/>
    <lineage>
        <taxon>Bacteria</taxon>
        <taxon>Pseudomonadati</taxon>
        <taxon>Myxococcota</taxon>
        <taxon>Polyangia</taxon>
        <taxon>Polyangiales</taxon>
        <taxon>Polyangiaceae</taxon>
        <taxon>Polyangium</taxon>
    </lineage>
</organism>
<dbReference type="Proteomes" id="UP001151081">
    <property type="component" value="Unassembled WGS sequence"/>
</dbReference>
<evidence type="ECO:0000256" key="6">
    <source>
        <dbReference type="ARBA" id="ARBA00022833"/>
    </source>
</evidence>
<protein>
    <submittedName>
        <fullName evidence="11">M4 family metallopeptidase</fullName>
    </submittedName>
</protein>
<feature type="chain" id="PRO_5040897085" evidence="9">
    <location>
        <begin position="20"/>
        <end position="820"/>
    </location>
</feature>
<keyword evidence="7" id="KW-0482">Metalloprotease</keyword>
<dbReference type="PANTHER" id="PTHR33794:SF1">
    <property type="entry name" value="BACILLOLYSIN"/>
    <property type="match status" value="1"/>
</dbReference>
<dbReference type="Gene3D" id="2.60.120.380">
    <property type="match status" value="1"/>
</dbReference>
<dbReference type="InterPro" id="IPR007280">
    <property type="entry name" value="Peptidase_C_arc/bac"/>
</dbReference>
<dbReference type="AlphaFoldDB" id="A0A9X3XE26"/>
<dbReference type="InterPro" id="IPR001570">
    <property type="entry name" value="Peptidase_M4_C_domain"/>
</dbReference>
<dbReference type="InterPro" id="IPR050728">
    <property type="entry name" value="Zinc_Metalloprotease_M4"/>
</dbReference>
<keyword evidence="2" id="KW-0645">Protease</keyword>
<feature type="active site" description="Proton donor" evidence="8">
    <location>
        <position position="442"/>
    </location>
</feature>
<evidence type="ECO:0000256" key="5">
    <source>
        <dbReference type="ARBA" id="ARBA00022801"/>
    </source>
</evidence>
<gene>
    <name evidence="11" type="ORF">KEG57_51080</name>
</gene>